<dbReference type="PRINTS" id="PR00080">
    <property type="entry name" value="SDRFAMILY"/>
</dbReference>
<keyword evidence="5" id="KW-1185">Reference proteome</keyword>
<dbReference type="Pfam" id="PF13561">
    <property type="entry name" value="adh_short_C2"/>
    <property type="match status" value="1"/>
</dbReference>
<dbReference type="InterPro" id="IPR020904">
    <property type="entry name" value="Sc_DH/Rdtase_CS"/>
</dbReference>
<sequence length="228" mass="23144">MSVAIVTGAASGMGRACAERFLAEGYEVAALDRAEADSGEALAIELDVTDAPAVTAAVAHVASELGPIDAVVNAAGIYPPTTLETATVELYRRTFDVNVLGTLLVTQAAAPHFADGAAVVNFASIDAFVPSPGQLLYCASKAAVVALTRSLALELAPRVRVNALAPGWVDTPGNRTTGRMEEALAAVPLGRAATPEEMADLVWFLAGGGGAAYVTGETLTATGGSAFR</sequence>
<dbReference type="PANTHER" id="PTHR43639">
    <property type="entry name" value="OXIDOREDUCTASE, SHORT-CHAIN DEHYDROGENASE/REDUCTASE FAMILY (AFU_ORTHOLOGUE AFUA_5G02870)"/>
    <property type="match status" value="1"/>
</dbReference>
<evidence type="ECO:0000313" key="5">
    <source>
        <dbReference type="Proteomes" id="UP001147653"/>
    </source>
</evidence>
<comment type="caution">
    <text evidence="4">The sequence shown here is derived from an EMBL/GenBank/DDBJ whole genome shotgun (WGS) entry which is preliminary data.</text>
</comment>
<dbReference type="FunFam" id="3.40.50.720:FF:000084">
    <property type="entry name" value="Short-chain dehydrogenase reductase"/>
    <property type="match status" value="1"/>
</dbReference>
<protein>
    <submittedName>
        <fullName evidence="4">SDR family oxidoreductase</fullName>
    </submittedName>
</protein>
<accession>A0A9X3SA27</accession>
<dbReference type="InterPro" id="IPR057326">
    <property type="entry name" value="KR_dom"/>
</dbReference>
<dbReference type="InterPro" id="IPR002347">
    <property type="entry name" value="SDR_fam"/>
</dbReference>
<evidence type="ECO:0000256" key="1">
    <source>
        <dbReference type="ARBA" id="ARBA00006484"/>
    </source>
</evidence>
<dbReference type="AlphaFoldDB" id="A0A9X3SA27"/>
<dbReference type="InterPro" id="IPR036291">
    <property type="entry name" value="NAD(P)-bd_dom_sf"/>
</dbReference>
<name>A0A9X3SA27_9ACTN</name>
<organism evidence="4 5">
    <name type="scientific">Solirubrobacter phytolaccae</name>
    <dbReference type="NCBI Taxonomy" id="1404360"/>
    <lineage>
        <taxon>Bacteria</taxon>
        <taxon>Bacillati</taxon>
        <taxon>Actinomycetota</taxon>
        <taxon>Thermoleophilia</taxon>
        <taxon>Solirubrobacterales</taxon>
        <taxon>Solirubrobacteraceae</taxon>
        <taxon>Solirubrobacter</taxon>
    </lineage>
</organism>
<dbReference type="SMART" id="SM00822">
    <property type="entry name" value="PKS_KR"/>
    <property type="match status" value="1"/>
</dbReference>
<keyword evidence="2" id="KW-0560">Oxidoreductase</keyword>
<proteinExistence type="inferred from homology"/>
<evidence type="ECO:0000259" key="3">
    <source>
        <dbReference type="SMART" id="SM00822"/>
    </source>
</evidence>
<dbReference type="PRINTS" id="PR00081">
    <property type="entry name" value="GDHRDH"/>
</dbReference>
<evidence type="ECO:0000256" key="2">
    <source>
        <dbReference type="ARBA" id="ARBA00023002"/>
    </source>
</evidence>
<dbReference type="SUPFAM" id="SSF51735">
    <property type="entry name" value="NAD(P)-binding Rossmann-fold domains"/>
    <property type="match status" value="1"/>
</dbReference>
<dbReference type="PANTHER" id="PTHR43639:SF1">
    <property type="entry name" value="SHORT-CHAIN DEHYDROGENASE_REDUCTASE FAMILY PROTEIN"/>
    <property type="match status" value="1"/>
</dbReference>
<evidence type="ECO:0000313" key="4">
    <source>
        <dbReference type="EMBL" id="MDA0179855.1"/>
    </source>
</evidence>
<gene>
    <name evidence="4" type="ORF">OJ997_06080</name>
</gene>
<comment type="similarity">
    <text evidence="1">Belongs to the short-chain dehydrogenases/reductases (SDR) family.</text>
</comment>
<dbReference type="PROSITE" id="PS00061">
    <property type="entry name" value="ADH_SHORT"/>
    <property type="match status" value="1"/>
</dbReference>
<dbReference type="Gene3D" id="3.40.50.720">
    <property type="entry name" value="NAD(P)-binding Rossmann-like Domain"/>
    <property type="match status" value="1"/>
</dbReference>
<dbReference type="RefSeq" id="WP_270024164.1">
    <property type="nucleotide sequence ID" value="NZ_JAPDDP010000007.1"/>
</dbReference>
<dbReference type="Proteomes" id="UP001147653">
    <property type="component" value="Unassembled WGS sequence"/>
</dbReference>
<dbReference type="GO" id="GO:0016491">
    <property type="term" value="F:oxidoreductase activity"/>
    <property type="evidence" value="ECO:0007669"/>
    <property type="project" value="UniProtKB-KW"/>
</dbReference>
<dbReference type="CDD" id="cd05233">
    <property type="entry name" value="SDR_c"/>
    <property type="match status" value="1"/>
</dbReference>
<feature type="domain" description="Ketoreductase" evidence="3">
    <location>
        <begin position="2"/>
        <end position="171"/>
    </location>
</feature>
<dbReference type="EMBL" id="JAPDDP010000007">
    <property type="protein sequence ID" value="MDA0179855.1"/>
    <property type="molecule type" value="Genomic_DNA"/>
</dbReference>
<reference evidence="4" key="1">
    <citation type="submission" date="2022-10" db="EMBL/GenBank/DDBJ databases">
        <title>The WGS of Solirubrobacter phytolaccae KCTC 29190.</title>
        <authorList>
            <person name="Jiang Z."/>
        </authorList>
    </citation>
    <scope>NUCLEOTIDE SEQUENCE</scope>
    <source>
        <strain evidence="4">KCTC 29190</strain>
    </source>
</reference>